<dbReference type="CDD" id="cd05289">
    <property type="entry name" value="MDR_like_2"/>
    <property type="match status" value="1"/>
</dbReference>
<comment type="caution">
    <text evidence="2">The sequence shown here is derived from an EMBL/GenBank/DDBJ whole genome shotgun (WGS) entry which is preliminary data.</text>
</comment>
<name>A0A9W9QBI5_9EURO</name>
<reference evidence="2" key="2">
    <citation type="journal article" date="2023" name="IMA Fungus">
        <title>Comparative genomic study of the Penicillium genus elucidates a diverse pangenome and 15 lateral gene transfer events.</title>
        <authorList>
            <person name="Petersen C."/>
            <person name="Sorensen T."/>
            <person name="Nielsen M.R."/>
            <person name="Sondergaard T.E."/>
            <person name="Sorensen J.L."/>
            <person name="Fitzpatrick D.A."/>
            <person name="Frisvad J.C."/>
            <person name="Nielsen K.L."/>
        </authorList>
    </citation>
    <scope>NUCLEOTIDE SEQUENCE</scope>
    <source>
        <strain evidence="2">IBT 21472</strain>
    </source>
</reference>
<dbReference type="GO" id="GO:0016491">
    <property type="term" value="F:oxidoreductase activity"/>
    <property type="evidence" value="ECO:0007669"/>
    <property type="project" value="InterPro"/>
</dbReference>
<dbReference type="EMBL" id="JAPZBO010000001">
    <property type="protein sequence ID" value="KAJ5330674.1"/>
    <property type="molecule type" value="Genomic_DNA"/>
</dbReference>
<accession>A0A9W9QBI5</accession>
<dbReference type="PANTHER" id="PTHR11695:SF294">
    <property type="entry name" value="RETICULON-4-INTERACTING PROTEIN 1, MITOCHONDRIAL"/>
    <property type="match status" value="1"/>
</dbReference>
<proteinExistence type="predicted"/>
<dbReference type="Pfam" id="PF13602">
    <property type="entry name" value="ADH_zinc_N_2"/>
    <property type="match status" value="1"/>
</dbReference>
<dbReference type="SUPFAM" id="SSF50129">
    <property type="entry name" value="GroES-like"/>
    <property type="match status" value="1"/>
</dbReference>
<dbReference type="AlphaFoldDB" id="A0A9W9QBI5"/>
<dbReference type="Gene3D" id="3.40.50.720">
    <property type="entry name" value="NAD(P)-binding Rossmann-like Domain"/>
    <property type="match status" value="1"/>
</dbReference>
<dbReference type="InterPro" id="IPR011032">
    <property type="entry name" value="GroES-like_sf"/>
</dbReference>
<dbReference type="InterPro" id="IPR020843">
    <property type="entry name" value="ER"/>
</dbReference>
<dbReference type="InterPro" id="IPR050700">
    <property type="entry name" value="YIM1/Zinc_Alcohol_DH_Fams"/>
</dbReference>
<keyword evidence="3" id="KW-1185">Reference proteome</keyword>
<evidence type="ECO:0000259" key="1">
    <source>
        <dbReference type="SMART" id="SM00829"/>
    </source>
</evidence>
<feature type="domain" description="Enoyl reductase (ER)" evidence="1">
    <location>
        <begin position="8"/>
        <end position="312"/>
    </location>
</feature>
<organism evidence="2 3">
    <name type="scientific">Penicillium atrosanguineum</name>
    <dbReference type="NCBI Taxonomy" id="1132637"/>
    <lineage>
        <taxon>Eukaryota</taxon>
        <taxon>Fungi</taxon>
        <taxon>Dikarya</taxon>
        <taxon>Ascomycota</taxon>
        <taxon>Pezizomycotina</taxon>
        <taxon>Eurotiomycetes</taxon>
        <taxon>Eurotiomycetidae</taxon>
        <taxon>Eurotiales</taxon>
        <taxon>Aspergillaceae</taxon>
        <taxon>Penicillium</taxon>
    </lineage>
</organism>
<dbReference type="InterPro" id="IPR013154">
    <property type="entry name" value="ADH-like_N"/>
</dbReference>
<dbReference type="InterPro" id="IPR036291">
    <property type="entry name" value="NAD(P)-bd_dom_sf"/>
</dbReference>
<evidence type="ECO:0000313" key="3">
    <source>
        <dbReference type="Proteomes" id="UP001147746"/>
    </source>
</evidence>
<dbReference type="Proteomes" id="UP001147746">
    <property type="component" value="Unassembled WGS sequence"/>
</dbReference>
<gene>
    <name evidence="2" type="ORF">N7476_000457</name>
</gene>
<reference evidence="2" key="1">
    <citation type="submission" date="2022-12" db="EMBL/GenBank/DDBJ databases">
        <authorList>
            <person name="Petersen C."/>
        </authorList>
    </citation>
    <scope>NUCLEOTIDE SEQUENCE</scope>
    <source>
        <strain evidence="2">IBT 21472</strain>
    </source>
</reference>
<dbReference type="Gene3D" id="3.90.180.10">
    <property type="entry name" value="Medium-chain alcohol dehydrogenases, catalytic domain"/>
    <property type="match status" value="1"/>
</dbReference>
<sequence>MKAIQILGDISSPKVNTNYSMPEPTPRNSEVLVRVHAAGVTGDEILWPEPYAAPSRIPGHDISGVISAFGPDYSGPLKHGQEVYAMIAADRGEGQADYVICLADEVTPKPTSISHEEAAALPIPILTAWEGLIDHGALKAGMRVLVTGASGAVGTFAVQFATQLAGAHVIALASSKNHELLRQLGAHEVLDYNASSWKSQVTDVDLVFDTVGGDVLIKSWETVKDDGAIVTVGDPAPSWAFGRGRAVESIDHPKVRHMHFILTPNAERMQQASDMIDAGTVKVLAVETFPFHKAEEAWAFARQRSRNGKVVIKFAEAENSQSSHK</sequence>
<dbReference type="SUPFAM" id="SSF51735">
    <property type="entry name" value="NAD(P)-binding Rossmann-fold domains"/>
    <property type="match status" value="1"/>
</dbReference>
<evidence type="ECO:0000313" key="2">
    <source>
        <dbReference type="EMBL" id="KAJ5330674.1"/>
    </source>
</evidence>
<dbReference type="OrthoDB" id="3509362at2759"/>
<dbReference type="PANTHER" id="PTHR11695">
    <property type="entry name" value="ALCOHOL DEHYDROGENASE RELATED"/>
    <property type="match status" value="1"/>
</dbReference>
<dbReference type="Pfam" id="PF08240">
    <property type="entry name" value="ADH_N"/>
    <property type="match status" value="1"/>
</dbReference>
<dbReference type="SMART" id="SM00829">
    <property type="entry name" value="PKS_ER"/>
    <property type="match status" value="1"/>
</dbReference>
<protein>
    <recommendedName>
        <fullName evidence="1">Enoyl reductase (ER) domain-containing protein</fullName>
    </recommendedName>
</protein>